<dbReference type="Pfam" id="PF07690">
    <property type="entry name" value="MFS_1"/>
    <property type="match status" value="1"/>
</dbReference>
<dbReference type="Gene3D" id="1.20.1250.20">
    <property type="entry name" value="MFS general substrate transporter like domains"/>
    <property type="match status" value="2"/>
</dbReference>
<accession>A0A368VMS3</accession>
<dbReference type="Proteomes" id="UP000253495">
    <property type="component" value="Unassembled WGS sequence"/>
</dbReference>
<dbReference type="InterPro" id="IPR011701">
    <property type="entry name" value="MFS"/>
</dbReference>
<dbReference type="PANTHER" id="PTHR23527:SF1">
    <property type="entry name" value="BLL3282 PROTEIN"/>
    <property type="match status" value="1"/>
</dbReference>
<feature type="transmembrane region" description="Helical" evidence="5">
    <location>
        <begin position="352"/>
        <end position="374"/>
    </location>
</feature>
<proteinExistence type="predicted"/>
<dbReference type="InterPro" id="IPR036259">
    <property type="entry name" value="MFS_trans_sf"/>
</dbReference>
<dbReference type="GO" id="GO:0005886">
    <property type="term" value="C:plasma membrane"/>
    <property type="evidence" value="ECO:0007669"/>
    <property type="project" value="UniProtKB-SubCell"/>
</dbReference>
<comment type="caution">
    <text evidence="7">The sequence shown here is derived from an EMBL/GenBank/DDBJ whole genome shotgun (WGS) entry which is preliminary data.</text>
</comment>
<dbReference type="PANTHER" id="PTHR23527">
    <property type="entry name" value="BLL3282 PROTEIN"/>
    <property type="match status" value="1"/>
</dbReference>
<evidence type="ECO:0000256" key="1">
    <source>
        <dbReference type="ARBA" id="ARBA00004651"/>
    </source>
</evidence>
<dbReference type="GO" id="GO:0022857">
    <property type="term" value="F:transmembrane transporter activity"/>
    <property type="evidence" value="ECO:0007669"/>
    <property type="project" value="InterPro"/>
</dbReference>
<dbReference type="AlphaFoldDB" id="A0A368VMS3"/>
<sequence>MSADRVRTERTGRFGSGGGSFGAAVGAIAATTCGLLGVFLTSALAPLLRDDGIVTPAGLGIATAVFFGVSAVIAPLGGRLADRFGSLRVIRVALMVAAAALLAVATVVQGWQGLAVALGCAGATNGAIQPSTNRYVSRLVSPQRQGLAFGVKQAAIPMAILLGGLAVPAAAYVSGWRSIYYVGVACALGVALTLRAPSSGGHGSTPPATTAAATPEHTANPLPRAALIVLASGWGLASAGANALGAFFVLGAVHAGFLTVTAGLLAVLGSLSSISARIGMGMLADKRSGTNLGVVAAMSAVGAVSVALLATGREWSFLFAAVIGYGIGWGWAGLFNYAIVRTSPNRPGSTTGITQAGAGTGACLGPLAFGAMLGHTGYPTAWMTAGLTLLLASGIILTGRRMLPARP</sequence>
<feature type="domain" description="Major facilitator superfamily (MFS) profile" evidence="6">
    <location>
        <begin position="22"/>
        <end position="403"/>
    </location>
</feature>
<dbReference type="InterPro" id="IPR052952">
    <property type="entry name" value="MFS-Transporter"/>
</dbReference>
<feature type="transmembrane region" description="Helical" evidence="5">
    <location>
        <begin position="256"/>
        <end position="280"/>
    </location>
</feature>
<comment type="subcellular location">
    <subcellularLocation>
        <location evidence="1">Cell membrane</location>
        <topology evidence="1">Multi-pass membrane protein</topology>
    </subcellularLocation>
</comment>
<gene>
    <name evidence="7" type="ORF">DFQ14_10980</name>
</gene>
<feature type="transmembrane region" description="Helical" evidence="5">
    <location>
        <begin position="21"/>
        <end position="45"/>
    </location>
</feature>
<keyword evidence="3 5" id="KW-1133">Transmembrane helix</keyword>
<keyword evidence="4 5" id="KW-0472">Membrane</keyword>
<dbReference type="RefSeq" id="WP_114453815.1">
    <property type="nucleotide sequence ID" value="NZ_QPJC01000009.1"/>
</dbReference>
<evidence type="ECO:0000256" key="3">
    <source>
        <dbReference type="ARBA" id="ARBA00022989"/>
    </source>
</evidence>
<evidence type="ECO:0000313" key="8">
    <source>
        <dbReference type="Proteomes" id="UP000253495"/>
    </source>
</evidence>
<reference evidence="7 8" key="1">
    <citation type="submission" date="2018-07" db="EMBL/GenBank/DDBJ databases">
        <title>Genomic Encyclopedia of Type Strains, Phase III (KMG-III): the genomes of soil and plant-associated and newly described type strains.</title>
        <authorList>
            <person name="Whitman W."/>
        </authorList>
    </citation>
    <scope>NUCLEOTIDE SEQUENCE [LARGE SCALE GENOMIC DNA]</scope>
    <source>
        <strain evidence="7 8">CECT 8575</strain>
    </source>
</reference>
<feature type="transmembrane region" description="Helical" evidence="5">
    <location>
        <begin position="89"/>
        <end position="108"/>
    </location>
</feature>
<dbReference type="PROSITE" id="PS50850">
    <property type="entry name" value="MFS"/>
    <property type="match status" value="1"/>
</dbReference>
<feature type="transmembrane region" description="Helical" evidence="5">
    <location>
        <begin position="225"/>
        <end position="250"/>
    </location>
</feature>
<evidence type="ECO:0000256" key="4">
    <source>
        <dbReference type="ARBA" id="ARBA00023136"/>
    </source>
</evidence>
<evidence type="ECO:0000259" key="6">
    <source>
        <dbReference type="PROSITE" id="PS50850"/>
    </source>
</evidence>
<feature type="transmembrane region" description="Helical" evidence="5">
    <location>
        <begin position="317"/>
        <end position="340"/>
    </location>
</feature>
<feature type="transmembrane region" description="Helical" evidence="5">
    <location>
        <begin position="57"/>
        <end position="77"/>
    </location>
</feature>
<feature type="transmembrane region" description="Helical" evidence="5">
    <location>
        <begin position="380"/>
        <end position="399"/>
    </location>
</feature>
<keyword evidence="2 5" id="KW-0812">Transmembrane</keyword>
<dbReference type="EMBL" id="QPJC01000009">
    <property type="protein sequence ID" value="RCW41003.1"/>
    <property type="molecule type" value="Genomic_DNA"/>
</dbReference>
<evidence type="ECO:0000256" key="2">
    <source>
        <dbReference type="ARBA" id="ARBA00022692"/>
    </source>
</evidence>
<dbReference type="InterPro" id="IPR020846">
    <property type="entry name" value="MFS_dom"/>
</dbReference>
<dbReference type="SUPFAM" id="SSF103473">
    <property type="entry name" value="MFS general substrate transporter"/>
    <property type="match status" value="1"/>
</dbReference>
<feature type="transmembrane region" description="Helical" evidence="5">
    <location>
        <begin position="292"/>
        <end position="311"/>
    </location>
</feature>
<keyword evidence="8" id="KW-1185">Reference proteome</keyword>
<protein>
    <submittedName>
        <fullName evidence="7">Putative MFS family arabinose efflux permease</fullName>
    </submittedName>
</protein>
<feature type="transmembrane region" description="Helical" evidence="5">
    <location>
        <begin position="154"/>
        <end position="173"/>
    </location>
</feature>
<name>A0A368VMS3_9ACTN</name>
<organism evidence="7 8">
    <name type="scientific">Halopolyspora algeriensis</name>
    <dbReference type="NCBI Taxonomy" id="1500506"/>
    <lineage>
        <taxon>Bacteria</taxon>
        <taxon>Bacillati</taxon>
        <taxon>Actinomycetota</taxon>
        <taxon>Actinomycetes</taxon>
        <taxon>Actinomycetes incertae sedis</taxon>
        <taxon>Halopolyspora</taxon>
    </lineage>
</organism>
<dbReference type="OrthoDB" id="5176013at2"/>
<evidence type="ECO:0000256" key="5">
    <source>
        <dbReference type="SAM" id="Phobius"/>
    </source>
</evidence>
<evidence type="ECO:0000313" key="7">
    <source>
        <dbReference type="EMBL" id="RCW41003.1"/>
    </source>
</evidence>